<evidence type="ECO:0000256" key="5">
    <source>
        <dbReference type="ARBA" id="ARBA00023136"/>
    </source>
</evidence>
<keyword evidence="9" id="KW-0969">Cilium</keyword>
<dbReference type="Gene3D" id="2.30.330.10">
    <property type="entry name" value="SpoA-like"/>
    <property type="match status" value="1"/>
</dbReference>
<accession>A0ABY2KNZ7</accession>
<feature type="region of interest" description="Disordered" evidence="7">
    <location>
        <begin position="339"/>
        <end position="358"/>
    </location>
</feature>
<keyword evidence="9" id="KW-0282">Flagellum</keyword>
<evidence type="ECO:0000259" key="8">
    <source>
        <dbReference type="Pfam" id="PF01052"/>
    </source>
</evidence>
<evidence type="ECO:0000256" key="1">
    <source>
        <dbReference type="ARBA" id="ARBA00004202"/>
    </source>
</evidence>
<comment type="function">
    <text evidence="6">FliM is one of three proteins (FliG, FliN, FliM) that forms the rotor-mounted switch complex (C ring), located at the base of the basal body. This complex interacts with the CheY and CheZ chemotaxis proteins, in addition to contacting components of the motor that determine the direction of flagellar rotation.</text>
</comment>
<proteinExistence type="predicted"/>
<evidence type="ECO:0000256" key="2">
    <source>
        <dbReference type="ARBA" id="ARBA00022475"/>
    </source>
</evidence>
<evidence type="ECO:0000256" key="4">
    <source>
        <dbReference type="ARBA" id="ARBA00022779"/>
    </source>
</evidence>
<dbReference type="SUPFAM" id="SSF101801">
    <property type="entry name" value="Surface presentation of antigens (SPOA)"/>
    <property type="match status" value="1"/>
</dbReference>
<reference evidence="9 10" key="1">
    <citation type="submission" date="2018-11" db="EMBL/GenBank/DDBJ databases">
        <title>Tabrizicola sp. isolated from sediment of alpine lake.</title>
        <authorList>
            <person name="Liu Z."/>
        </authorList>
    </citation>
    <scope>NUCLEOTIDE SEQUENCE [LARGE SCALE GENOMIC DNA]</scope>
    <source>
        <strain evidence="9 10">DRYC-M-16</strain>
    </source>
</reference>
<gene>
    <name evidence="9" type="ORF">EEB11_11200</name>
</gene>
<keyword evidence="3" id="KW-0145">Chemotaxis</keyword>
<evidence type="ECO:0000256" key="3">
    <source>
        <dbReference type="ARBA" id="ARBA00022500"/>
    </source>
</evidence>
<comment type="caution">
    <text evidence="9">The sequence shown here is derived from an EMBL/GenBank/DDBJ whole genome shotgun (WGS) entry which is preliminary data.</text>
</comment>
<keyword evidence="2" id="KW-1003">Cell membrane</keyword>
<sequence length="369" mass="38753">MRVNPLVTLLGDTGAKQIRIGVAVAGEVLRKKLQARQQAVTAGGPGADRAWRVGFARATRDMMELPVDFVSLSSSRLSLAELLDVPPERALILILEGPEDGLGLLVLSPDLLSAMIEALTVGKCGTQPPDPRKPTRTDAAMLSPLADLALSHLEEALAEDGDLVWTSGFRFASFIEEARPLGLLLEDVTYRALTARLSVSHGARVGDMWLVLPATGKGRKPRLPAHAVPSSVSRPAFAAALATRVDAAPCQIEAVLARLSMPLADVMGLSVDMVLPLPNAALERICLDGMDGRQVAEGKLGQHRGMRALRLTAQGGAAAAPTANSMAMDGPSVATVAAWGEPEPEPEPGLEPMAPMDFDFAGFSATGSD</sequence>
<dbReference type="InterPro" id="IPR028976">
    <property type="entry name" value="CheC-like_sf"/>
</dbReference>
<evidence type="ECO:0000313" key="9">
    <source>
        <dbReference type="EMBL" id="TGD42847.1"/>
    </source>
</evidence>
<dbReference type="Proteomes" id="UP000297741">
    <property type="component" value="Unassembled WGS sequence"/>
</dbReference>
<evidence type="ECO:0000256" key="6">
    <source>
        <dbReference type="ARBA" id="ARBA00025044"/>
    </source>
</evidence>
<dbReference type="Gene3D" id="3.40.1550.10">
    <property type="entry name" value="CheC-like"/>
    <property type="match status" value="1"/>
</dbReference>
<dbReference type="InterPro" id="IPR036429">
    <property type="entry name" value="SpoA-like_sf"/>
</dbReference>
<organism evidence="9 10">
    <name type="scientific">Pseudotabrizicola sediminis</name>
    <dbReference type="NCBI Taxonomy" id="2486418"/>
    <lineage>
        <taxon>Bacteria</taxon>
        <taxon>Pseudomonadati</taxon>
        <taxon>Pseudomonadota</taxon>
        <taxon>Alphaproteobacteria</taxon>
        <taxon>Rhodobacterales</taxon>
        <taxon>Paracoccaceae</taxon>
        <taxon>Pseudotabrizicola</taxon>
    </lineage>
</organism>
<evidence type="ECO:0000256" key="7">
    <source>
        <dbReference type="SAM" id="MobiDB-lite"/>
    </source>
</evidence>
<evidence type="ECO:0000313" key="10">
    <source>
        <dbReference type="Proteomes" id="UP000297741"/>
    </source>
</evidence>
<dbReference type="Pfam" id="PF01052">
    <property type="entry name" value="FliMN_C"/>
    <property type="match status" value="1"/>
</dbReference>
<comment type="subcellular location">
    <subcellularLocation>
        <location evidence="1">Cell membrane</location>
        <topology evidence="1">Peripheral membrane protein</topology>
    </subcellularLocation>
</comment>
<keyword evidence="9" id="KW-0966">Cell projection</keyword>
<protein>
    <submittedName>
        <fullName evidence="9">Flagellar motor switch protein FliM</fullName>
    </submittedName>
</protein>
<dbReference type="InterPro" id="IPR001543">
    <property type="entry name" value="FliN-like_C"/>
</dbReference>
<feature type="domain" description="Flagellar motor switch protein FliN-like C-terminal" evidence="8">
    <location>
        <begin position="244"/>
        <end position="312"/>
    </location>
</feature>
<keyword evidence="5" id="KW-0472">Membrane</keyword>
<keyword evidence="4" id="KW-0283">Flagellar rotation</keyword>
<dbReference type="EMBL" id="RPEM01000007">
    <property type="protein sequence ID" value="TGD42847.1"/>
    <property type="molecule type" value="Genomic_DNA"/>
</dbReference>
<keyword evidence="10" id="KW-1185">Reference proteome</keyword>
<name>A0ABY2KNZ7_9RHOB</name>